<feature type="compositionally biased region" description="Basic and acidic residues" evidence="1">
    <location>
        <begin position="29"/>
        <end position="41"/>
    </location>
</feature>
<feature type="region of interest" description="Disordered" evidence="1">
    <location>
        <begin position="27"/>
        <end position="64"/>
    </location>
</feature>
<accession>A0A0F9RTU8</accession>
<reference evidence="2" key="1">
    <citation type="journal article" date="2015" name="Nature">
        <title>Complex archaea that bridge the gap between prokaryotes and eukaryotes.</title>
        <authorList>
            <person name="Spang A."/>
            <person name="Saw J.H."/>
            <person name="Jorgensen S.L."/>
            <person name="Zaremba-Niedzwiedzka K."/>
            <person name="Martijn J."/>
            <person name="Lind A.E."/>
            <person name="van Eijk R."/>
            <person name="Schleper C."/>
            <person name="Guy L."/>
            <person name="Ettema T.J."/>
        </authorList>
    </citation>
    <scope>NUCLEOTIDE SEQUENCE</scope>
</reference>
<protein>
    <submittedName>
        <fullName evidence="2">Uncharacterized protein</fullName>
    </submittedName>
</protein>
<organism evidence="2">
    <name type="scientific">marine sediment metagenome</name>
    <dbReference type="NCBI Taxonomy" id="412755"/>
    <lineage>
        <taxon>unclassified sequences</taxon>
        <taxon>metagenomes</taxon>
        <taxon>ecological metagenomes</taxon>
    </lineage>
</organism>
<name>A0A0F9RTU8_9ZZZZ</name>
<sequence>MAERAGLDLDDFDDELDIAEFAGTKKSKPKVDKKELSKVSEEAGFVSRQPNKRKRRGGRTPYTQQKNFKMRPEMPELIVEIADEIGVKDSELIELAIEALLTKKKMKDQLNRYKEITS</sequence>
<evidence type="ECO:0000313" key="2">
    <source>
        <dbReference type="EMBL" id="KKN53312.1"/>
    </source>
</evidence>
<gene>
    <name evidence="2" type="ORF">LCGC14_0603490</name>
</gene>
<dbReference type="EMBL" id="LAZR01000976">
    <property type="protein sequence ID" value="KKN53312.1"/>
    <property type="molecule type" value="Genomic_DNA"/>
</dbReference>
<dbReference type="AlphaFoldDB" id="A0A0F9RTU8"/>
<evidence type="ECO:0000256" key="1">
    <source>
        <dbReference type="SAM" id="MobiDB-lite"/>
    </source>
</evidence>
<proteinExistence type="predicted"/>
<comment type="caution">
    <text evidence="2">The sequence shown here is derived from an EMBL/GenBank/DDBJ whole genome shotgun (WGS) entry which is preliminary data.</text>
</comment>